<dbReference type="SUPFAM" id="SSF161098">
    <property type="entry name" value="MetI-like"/>
    <property type="match status" value="1"/>
</dbReference>
<evidence type="ECO:0000256" key="5">
    <source>
        <dbReference type="ARBA" id="ARBA00022970"/>
    </source>
</evidence>
<dbReference type="InterPro" id="IPR000515">
    <property type="entry name" value="MetI-like"/>
</dbReference>
<feature type="domain" description="ABC transmembrane type-1" evidence="9">
    <location>
        <begin position="76"/>
        <end position="283"/>
    </location>
</feature>
<name>A0ABP8BN98_9ACTN</name>
<comment type="subcellular location">
    <subcellularLocation>
        <location evidence="1 8">Cell membrane</location>
        <topology evidence="1 8">Multi-pass membrane protein</topology>
    </subcellularLocation>
</comment>
<keyword evidence="2 8" id="KW-0813">Transport</keyword>
<dbReference type="PANTHER" id="PTHR30614:SF0">
    <property type="entry name" value="L-CYSTINE TRANSPORT SYSTEM PERMEASE PROTEIN TCYL"/>
    <property type="match status" value="1"/>
</dbReference>
<dbReference type="InterPro" id="IPR010065">
    <property type="entry name" value="AA_ABC_transptr_permease_3TM"/>
</dbReference>
<proteinExistence type="inferred from homology"/>
<evidence type="ECO:0000313" key="11">
    <source>
        <dbReference type="Proteomes" id="UP001501251"/>
    </source>
</evidence>
<comment type="caution">
    <text evidence="10">The sequence shown here is derived from an EMBL/GenBank/DDBJ whole genome shotgun (WGS) entry which is preliminary data.</text>
</comment>
<dbReference type="EMBL" id="BAABAQ010000025">
    <property type="protein sequence ID" value="GAA4210910.1"/>
    <property type="molecule type" value="Genomic_DNA"/>
</dbReference>
<dbReference type="Gene3D" id="1.10.3720.10">
    <property type="entry name" value="MetI-like"/>
    <property type="match status" value="1"/>
</dbReference>
<feature type="transmembrane region" description="Helical" evidence="8">
    <location>
        <begin position="261"/>
        <end position="281"/>
    </location>
</feature>
<dbReference type="InterPro" id="IPR043429">
    <property type="entry name" value="ArtM/GltK/GlnP/TcyL/YhdX-like"/>
</dbReference>
<dbReference type="RefSeq" id="WP_344923508.1">
    <property type="nucleotide sequence ID" value="NZ_BAABAQ010000025.1"/>
</dbReference>
<evidence type="ECO:0000256" key="7">
    <source>
        <dbReference type="ARBA" id="ARBA00023136"/>
    </source>
</evidence>
<evidence type="ECO:0000313" key="10">
    <source>
        <dbReference type="EMBL" id="GAA4210910.1"/>
    </source>
</evidence>
<dbReference type="PANTHER" id="PTHR30614">
    <property type="entry name" value="MEMBRANE COMPONENT OF AMINO ACID ABC TRANSPORTER"/>
    <property type="match status" value="1"/>
</dbReference>
<keyword evidence="5" id="KW-0029">Amino-acid transport</keyword>
<keyword evidence="11" id="KW-1185">Reference proteome</keyword>
<dbReference type="PROSITE" id="PS50928">
    <property type="entry name" value="ABC_TM1"/>
    <property type="match status" value="1"/>
</dbReference>
<feature type="transmembrane region" description="Helical" evidence="8">
    <location>
        <begin position="159"/>
        <end position="180"/>
    </location>
</feature>
<evidence type="ECO:0000256" key="2">
    <source>
        <dbReference type="ARBA" id="ARBA00022448"/>
    </source>
</evidence>
<feature type="transmembrane region" description="Helical" evidence="8">
    <location>
        <begin position="35"/>
        <end position="53"/>
    </location>
</feature>
<evidence type="ECO:0000256" key="1">
    <source>
        <dbReference type="ARBA" id="ARBA00004651"/>
    </source>
</evidence>
<comment type="similarity">
    <text evidence="8">Belongs to the binding-protein-dependent transport system permease family.</text>
</comment>
<organism evidence="10 11">
    <name type="scientific">Streptosporangium oxazolinicum</name>
    <dbReference type="NCBI Taxonomy" id="909287"/>
    <lineage>
        <taxon>Bacteria</taxon>
        <taxon>Bacillati</taxon>
        <taxon>Actinomycetota</taxon>
        <taxon>Actinomycetes</taxon>
        <taxon>Streptosporangiales</taxon>
        <taxon>Streptosporangiaceae</taxon>
        <taxon>Streptosporangium</taxon>
    </lineage>
</organism>
<feature type="transmembrane region" description="Helical" evidence="8">
    <location>
        <begin position="80"/>
        <end position="103"/>
    </location>
</feature>
<protein>
    <submittedName>
        <fullName evidence="10">Amino acid ABC transporter permease</fullName>
    </submittedName>
</protein>
<sequence length="309" mass="33545">MAHTAKPTDPAAAPLADAGEPPPIRAIPVRHYGRWLAAAAVLFLLAGLVNSLIRNPNIGWPTIGEYLFKRVILDGLVTTVWLTAAAMAIGMVGGTIVAIMRLSSNPVLSVASWTFIWLFRGTPLLVQILFWGFFGIFYAELELGIPFTDLVLWSAPTNQVITPMVAALLALGLNEVAYAAEIIRSGIQSVDHGQTEAAHSLGMSPLQTMRRIILPQAMRVIVPPMGNETINMLKTTALVSVIAAAEMMTQIQRIYSQNYQTIPLLIVASIWYLVLTSLLSIPQAYMERRYGRGAGRGSGALRRLVGGTR</sequence>
<evidence type="ECO:0000256" key="8">
    <source>
        <dbReference type="RuleBase" id="RU363032"/>
    </source>
</evidence>
<evidence type="ECO:0000256" key="4">
    <source>
        <dbReference type="ARBA" id="ARBA00022692"/>
    </source>
</evidence>
<keyword evidence="6 8" id="KW-1133">Transmembrane helix</keyword>
<evidence type="ECO:0000256" key="6">
    <source>
        <dbReference type="ARBA" id="ARBA00022989"/>
    </source>
</evidence>
<dbReference type="CDD" id="cd06261">
    <property type="entry name" value="TM_PBP2"/>
    <property type="match status" value="1"/>
</dbReference>
<evidence type="ECO:0000259" key="9">
    <source>
        <dbReference type="PROSITE" id="PS50928"/>
    </source>
</evidence>
<keyword evidence="3" id="KW-1003">Cell membrane</keyword>
<reference evidence="11" key="1">
    <citation type="journal article" date="2019" name="Int. J. Syst. Evol. Microbiol.">
        <title>The Global Catalogue of Microorganisms (GCM) 10K type strain sequencing project: providing services to taxonomists for standard genome sequencing and annotation.</title>
        <authorList>
            <consortium name="The Broad Institute Genomics Platform"/>
            <consortium name="The Broad Institute Genome Sequencing Center for Infectious Disease"/>
            <person name="Wu L."/>
            <person name="Ma J."/>
        </authorList>
    </citation>
    <scope>NUCLEOTIDE SEQUENCE [LARGE SCALE GENOMIC DNA]</scope>
    <source>
        <strain evidence="11">JCM 17388</strain>
    </source>
</reference>
<evidence type="ECO:0000256" key="3">
    <source>
        <dbReference type="ARBA" id="ARBA00022475"/>
    </source>
</evidence>
<accession>A0ABP8BN98</accession>
<feature type="transmembrane region" description="Helical" evidence="8">
    <location>
        <begin position="115"/>
        <end position="139"/>
    </location>
</feature>
<keyword evidence="4 8" id="KW-0812">Transmembrane</keyword>
<dbReference type="NCBIfam" id="TIGR01726">
    <property type="entry name" value="HEQRo_perm_3TM"/>
    <property type="match status" value="1"/>
</dbReference>
<dbReference type="Proteomes" id="UP001501251">
    <property type="component" value="Unassembled WGS sequence"/>
</dbReference>
<keyword evidence="7 8" id="KW-0472">Membrane</keyword>
<dbReference type="InterPro" id="IPR035906">
    <property type="entry name" value="MetI-like_sf"/>
</dbReference>
<gene>
    <name evidence="10" type="ORF">GCM10022252_79370</name>
</gene>
<dbReference type="Pfam" id="PF00528">
    <property type="entry name" value="BPD_transp_1"/>
    <property type="match status" value="1"/>
</dbReference>